<evidence type="ECO:0000256" key="2">
    <source>
        <dbReference type="SAM" id="MobiDB-lite"/>
    </source>
</evidence>
<dbReference type="Pfam" id="PF01381">
    <property type="entry name" value="HTH_3"/>
    <property type="match status" value="1"/>
</dbReference>
<dbReference type="EMBL" id="QLII01000001">
    <property type="protein sequence ID" value="RAI78742.1"/>
    <property type="molecule type" value="Genomic_DNA"/>
</dbReference>
<dbReference type="Proteomes" id="UP000249016">
    <property type="component" value="Unassembled WGS sequence"/>
</dbReference>
<dbReference type="OrthoDB" id="3831186at2"/>
<dbReference type="InterPro" id="IPR001387">
    <property type="entry name" value="Cro/C1-type_HTH"/>
</dbReference>
<dbReference type="PROSITE" id="PS50943">
    <property type="entry name" value="HTH_CROC1"/>
    <property type="match status" value="1"/>
</dbReference>
<dbReference type="GO" id="GO:0003677">
    <property type="term" value="F:DNA binding"/>
    <property type="evidence" value="ECO:0007669"/>
    <property type="project" value="UniProtKB-KW"/>
</dbReference>
<comment type="caution">
    <text evidence="4">The sequence shown here is derived from an EMBL/GenBank/DDBJ whole genome shotgun (WGS) entry which is preliminary data.</text>
</comment>
<keyword evidence="5" id="KW-1185">Reference proteome</keyword>
<dbReference type="SMART" id="SM00530">
    <property type="entry name" value="HTH_XRE"/>
    <property type="match status" value="1"/>
</dbReference>
<dbReference type="Gene3D" id="1.10.260.40">
    <property type="entry name" value="lambda repressor-like DNA-binding domains"/>
    <property type="match status" value="1"/>
</dbReference>
<accession>A0A327NU25</accession>
<feature type="compositionally biased region" description="Basic and acidic residues" evidence="2">
    <location>
        <begin position="105"/>
        <end position="121"/>
    </location>
</feature>
<evidence type="ECO:0000313" key="4">
    <source>
        <dbReference type="EMBL" id="RAI78742.1"/>
    </source>
</evidence>
<sequence length="418" mass="47063">MTLVSDNIRYLRKLNGLTQEQFSRKINIKRSLLGAYEEGRANPNQQNIQTIAKAFNTTVELLTRQDLRKLRETPSLSIPLGQKTADVYAHRNDRGSSENSSSIRSDGKLADDDDPFQHPDFPDIFSRPEVARPELAQPSPPTPEPQPLASVLNKYYKTPDEPRRVQDAPVPPVITSPVRPNSGNDRPQQPTFQPQSDNRQADRSGQLAVDRLFASQPEPQSRPEPRTAPPARQTEPLLFNNVYEGSAASSYATSAAQSIAPTIPVVMQRQFAEYGQRFQQADFQHRLPAMHLPTLPEGHYRAFEAGDDFTFPGALLVGKFIRNWFDIADGKLYILLIHQQPTGSGICCRRVYNQVKVKGSLLLTADRADLPNREIALKDVLEVWEICAFVSQQLPPPAPNTDRLRQLVDELRFEVERL</sequence>
<dbReference type="InterPro" id="IPR010982">
    <property type="entry name" value="Lambda_DNA-bd_dom_sf"/>
</dbReference>
<dbReference type="SUPFAM" id="SSF47413">
    <property type="entry name" value="lambda repressor-like DNA-binding domains"/>
    <property type="match status" value="1"/>
</dbReference>
<dbReference type="PANTHER" id="PTHR46558">
    <property type="entry name" value="TRACRIPTIONAL REGULATORY PROTEIN-RELATED-RELATED"/>
    <property type="match status" value="1"/>
</dbReference>
<feature type="region of interest" description="Disordered" evidence="2">
    <location>
        <begin position="89"/>
        <end position="125"/>
    </location>
</feature>
<organism evidence="4 5">
    <name type="scientific">Spirosoma telluris</name>
    <dbReference type="NCBI Taxonomy" id="2183553"/>
    <lineage>
        <taxon>Bacteria</taxon>
        <taxon>Pseudomonadati</taxon>
        <taxon>Bacteroidota</taxon>
        <taxon>Cytophagia</taxon>
        <taxon>Cytophagales</taxon>
        <taxon>Cytophagaceae</taxon>
        <taxon>Spirosoma</taxon>
    </lineage>
</organism>
<evidence type="ECO:0000313" key="5">
    <source>
        <dbReference type="Proteomes" id="UP000249016"/>
    </source>
</evidence>
<name>A0A327NU25_9BACT</name>
<feature type="domain" description="HTH cro/C1-type" evidence="3">
    <location>
        <begin position="8"/>
        <end position="62"/>
    </location>
</feature>
<keyword evidence="1" id="KW-0238">DNA-binding</keyword>
<dbReference type="AlphaFoldDB" id="A0A327NU25"/>
<proteinExistence type="predicted"/>
<gene>
    <name evidence="4" type="ORF">HMF3257_36110</name>
</gene>
<reference evidence="4 5" key="1">
    <citation type="submission" date="2018-06" db="EMBL/GenBank/DDBJ databases">
        <title>Spirosoma sp. HMF3257 Genome sequencing and assembly.</title>
        <authorList>
            <person name="Kang H."/>
            <person name="Cha I."/>
            <person name="Kim H."/>
            <person name="Kang J."/>
            <person name="Joh K."/>
        </authorList>
    </citation>
    <scope>NUCLEOTIDE SEQUENCE [LARGE SCALE GENOMIC DNA]</scope>
    <source>
        <strain evidence="4 5">HMF3257</strain>
    </source>
</reference>
<dbReference type="PANTHER" id="PTHR46558:SF11">
    <property type="entry name" value="HTH-TYPE TRANSCRIPTIONAL REGULATOR XRE"/>
    <property type="match status" value="1"/>
</dbReference>
<dbReference type="CDD" id="cd00093">
    <property type="entry name" value="HTH_XRE"/>
    <property type="match status" value="1"/>
</dbReference>
<evidence type="ECO:0000259" key="3">
    <source>
        <dbReference type="PROSITE" id="PS50943"/>
    </source>
</evidence>
<evidence type="ECO:0000256" key="1">
    <source>
        <dbReference type="ARBA" id="ARBA00023125"/>
    </source>
</evidence>
<protein>
    <submittedName>
        <fullName evidence="4">Transcriptional regulator</fullName>
    </submittedName>
</protein>
<feature type="region of interest" description="Disordered" evidence="2">
    <location>
        <begin position="160"/>
        <end position="234"/>
    </location>
</feature>
<feature type="compositionally biased region" description="Polar residues" evidence="2">
    <location>
        <begin position="178"/>
        <end position="198"/>
    </location>
</feature>